<keyword evidence="13" id="KW-1185">Reference proteome</keyword>
<evidence type="ECO:0000313" key="12">
    <source>
        <dbReference type="EMBL" id="KAK3520412.1"/>
    </source>
</evidence>
<dbReference type="Pfam" id="PF14542">
    <property type="entry name" value="Acetyltransf_CG"/>
    <property type="match status" value="1"/>
</dbReference>
<dbReference type="PANTHER" id="PTHR44668:SF3">
    <property type="entry name" value="DEHYDROGENASE_REDUCTASE SDR FAMILY MEMBER 7C-B"/>
    <property type="match status" value="1"/>
</dbReference>
<evidence type="ECO:0000256" key="2">
    <source>
        <dbReference type="ARBA" id="ARBA00006484"/>
    </source>
</evidence>
<evidence type="ECO:0000259" key="11">
    <source>
        <dbReference type="PROSITE" id="PS51729"/>
    </source>
</evidence>
<dbReference type="Gene3D" id="3.40.630.30">
    <property type="match status" value="1"/>
</dbReference>
<dbReference type="Proteomes" id="UP001274896">
    <property type="component" value="Unassembled WGS sequence"/>
</dbReference>
<dbReference type="InterPro" id="IPR020904">
    <property type="entry name" value="Sc_DH/Rdtase_CS"/>
</dbReference>
<dbReference type="InterPro" id="IPR036691">
    <property type="entry name" value="Endo/exonu/phosph_ase_sf"/>
</dbReference>
<dbReference type="PROSITE" id="PS00061">
    <property type="entry name" value="ADH_SHORT"/>
    <property type="match status" value="1"/>
</dbReference>
<evidence type="ECO:0000256" key="6">
    <source>
        <dbReference type="ARBA" id="ARBA00023002"/>
    </source>
</evidence>
<evidence type="ECO:0000256" key="7">
    <source>
        <dbReference type="ARBA" id="ARBA00023027"/>
    </source>
</evidence>
<evidence type="ECO:0000256" key="1">
    <source>
        <dbReference type="ARBA" id="ARBA00006233"/>
    </source>
</evidence>
<evidence type="ECO:0000256" key="10">
    <source>
        <dbReference type="SAM" id="Phobius"/>
    </source>
</evidence>
<protein>
    <recommendedName>
        <fullName evidence="3">Protein NATD1</fullName>
    </recommendedName>
    <alternativeName>
        <fullName evidence="8">N-acetyltransferase domain-containing protein 1</fullName>
    </alternativeName>
</protein>
<proteinExistence type="inferred from homology"/>
<dbReference type="GO" id="GO:0006874">
    <property type="term" value="P:intracellular calcium ion homeostasis"/>
    <property type="evidence" value="ECO:0007669"/>
    <property type="project" value="TreeGrafter"/>
</dbReference>
<dbReference type="SUPFAM" id="SSF51735">
    <property type="entry name" value="NAD(P)-binding Rossmann-fold domains"/>
    <property type="match status" value="1"/>
</dbReference>
<dbReference type="InterPro" id="IPR043502">
    <property type="entry name" value="DNA/RNA_pol_sf"/>
</dbReference>
<comment type="caution">
    <text evidence="12">The sequence shown here is derived from an EMBL/GenBank/DDBJ whole genome shotgun (WGS) entry which is preliminary data.</text>
</comment>
<dbReference type="InterPro" id="IPR000477">
    <property type="entry name" value="RT_dom"/>
</dbReference>
<dbReference type="Gene3D" id="3.40.50.720">
    <property type="entry name" value="NAD(P)-binding Rossmann-like Domain"/>
    <property type="match status" value="1"/>
</dbReference>
<dbReference type="InterPro" id="IPR036291">
    <property type="entry name" value="NAD(P)-bd_dom_sf"/>
</dbReference>
<keyword evidence="10" id="KW-1133">Transmembrane helix</keyword>
<keyword evidence="7" id="KW-0520">NAD</keyword>
<dbReference type="SUPFAM" id="SSF56672">
    <property type="entry name" value="DNA/RNA polymerases"/>
    <property type="match status" value="1"/>
</dbReference>
<dbReference type="CDD" id="cd01650">
    <property type="entry name" value="RT_nLTR_like"/>
    <property type="match status" value="1"/>
</dbReference>
<evidence type="ECO:0000256" key="8">
    <source>
        <dbReference type="ARBA" id="ARBA00031876"/>
    </source>
</evidence>
<dbReference type="Pfam" id="PF00106">
    <property type="entry name" value="adh_short"/>
    <property type="match status" value="1"/>
</dbReference>
<feature type="domain" description="N-acetyltransferase" evidence="11">
    <location>
        <begin position="620"/>
        <end position="710"/>
    </location>
</feature>
<reference evidence="12" key="1">
    <citation type="submission" date="2023-06" db="EMBL/GenBank/DDBJ databases">
        <title>Male Hemibagrus guttatus genome.</title>
        <authorList>
            <person name="Bian C."/>
        </authorList>
    </citation>
    <scope>NUCLEOTIDE SEQUENCE</scope>
    <source>
        <strain evidence="12">Male_cb2023</strain>
        <tissue evidence="12">Muscle</tissue>
    </source>
</reference>
<name>A0AAE0UU10_9TELE</name>
<dbReference type="Pfam" id="PF00078">
    <property type="entry name" value="RVT_1"/>
    <property type="match status" value="1"/>
</dbReference>
<evidence type="ECO:0000256" key="3">
    <source>
        <dbReference type="ARBA" id="ARBA00020243"/>
    </source>
</evidence>
<dbReference type="PRINTS" id="PR00081">
    <property type="entry name" value="GDHRDH"/>
</dbReference>
<sequence>MESIPTGERVVIGADFNGHVGEGNRGDEEVMGKFGVKERNLEGQMVVDFVKRMDMAVVNTYFQKREEHRVTYKSGGRRTQVDYILCRRGNLKEISDCKVVVGESVARQHRMVVCRMTLMVCKKKRSKIEIEKKTKWWKLNKEECCEEFRQTLRQALGGQVVLPDDWEATAEVIRETGRKVLGVSSGRRKEDKETWWWNEEVQDSIQRKRLAKKKWDMDRTEENRQEYKELQRRVKREVFKAKQKAYDELYTRLDTREGEKDLYRLARQRDRDGKDVQQVRVIKDRDGRVLTSEESVQRRWKEYFEELMNEENEREKRVEGVNSVEQKESQMPTVLLLSVVVVVVAAGIFHLYSVILQMLHKTPVQNKVVLISDSLSALGKECAKLFHKRGARLILCGKNWEKLEALAQQLDIESDPILTFPPKLIELDFTDMEMMPDVLSDVLDCYGYLDILIINSSMKVKAPAQSLSLEMDKTVMDVNYFGPITLAKGVLPSMISRRSGHILLVNSIQGKLTVPFRTTYAASKHAVQAFFDCLRAEVQESDISVSTISYTFINSAPTTQHTTMGNSILSVLTGQKPHGISPEEMASATMQALSRAGTLTKIKVSTSPFCALSSEPYRVIHDRQQRRFTVRLDNGGKAQDAVLQYSHRRDGHVHLLSTEVPESFRGKGVAASLAKAALDFVVEERLKASISCWYIKKYVDENPHHGYRMHIEEYDKLVKKSPIRSCDRKVSGAGRGGNPRTQWWTLEVRDAVKLKKESYRAWLARGTPEAAEAYRQAKRTTAVVVSEAKTRVWEEFGEAMEKDYRTASGKFWQTVWCLRRGKRLSANTVYGGELLALTGDIVGRWKEYFEDLLNPTDTPSVEEPEAEDSEVDSFITQAEVTEVVQQLLGGKAPGVEEIRPEYLKSLDVVGLSWLTRLCNIAWRSGTVPLDWATGVVIPLFKKEERRVCSNYRGITLLSLPGKVYSRVLKRRVRSLVEPWIQEEQCGFRPSRGTLDQLCTLHRVLEGSWEFAQPVHMCFVDLEKAFNRVPHGILWEVLLEHEVKGCCPLSPVLFIVFMDRISRRSQGLEGARFGDHRISSLIFADDVFLLAPSSLDLQHALGRFAAECEAAGMRVSTSKSEAMVLDWKKVACTLQVGGEFLPQVEEFKCLWVLFTSEGRMDREIDRRIGAVAVVMRSMYRSVVVKKELSRKAMLLIYQSIYVPTLTYGHELWVMTKRVRSRIQAAEMSFLRRVAGRSLRDRVRSSVTREELVVQPLLLHIERGQLRWLGHLFRMPSRRLPGEVFRGRPRTCWKDYVSRLAWERLGVPPEELEEVSGEREVWASLLRLLPPRPGSG</sequence>
<dbReference type="SUPFAM" id="SSF55729">
    <property type="entry name" value="Acyl-CoA N-acyltransferases (Nat)"/>
    <property type="match status" value="1"/>
</dbReference>
<evidence type="ECO:0000256" key="9">
    <source>
        <dbReference type="SAM" id="Coils"/>
    </source>
</evidence>
<dbReference type="EMBL" id="JAUCMX010000016">
    <property type="protein sequence ID" value="KAK3520412.1"/>
    <property type="molecule type" value="Genomic_DNA"/>
</dbReference>
<feature type="transmembrane region" description="Helical" evidence="10">
    <location>
        <begin position="334"/>
        <end position="355"/>
    </location>
</feature>
<dbReference type="InterPro" id="IPR002347">
    <property type="entry name" value="SDR_fam"/>
</dbReference>
<keyword evidence="10" id="KW-0812">Transmembrane</keyword>
<dbReference type="GO" id="GO:0016616">
    <property type="term" value="F:oxidoreductase activity, acting on the CH-OH group of donors, NAD or NADP as acceptor"/>
    <property type="evidence" value="ECO:0007669"/>
    <property type="project" value="TreeGrafter"/>
</dbReference>
<dbReference type="InterPro" id="IPR052148">
    <property type="entry name" value="SDR_family_member_7C"/>
</dbReference>
<evidence type="ECO:0000256" key="5">
    <source>
        <dbReference type="ARBA" id="ARBA00022857"/>
    </source>
</evidence>
<comment type="similarity">
    <text evidence="1">Belongs to the NATD1 family.</text>
</comment>
<feature type="coiled-coil region" evidence="9">
    <location>
        <begin position="210"/>
        <end position="237"/>
    </location>
</feature>
<dbReference type="Gene3D" id="3.60.10.10">
    <property type="entry name" value="Endonuclease/exonuclease/phosphatase"/>
    <property type="match status" value="1"/>
</dbReference>
<dbReference type="PROSITE" id="PS51729">
    <property type="entry name" value="GNAT_YJDJ"/>
    <property type="match status" value="1"/>
</dbReference>
<dbReference type="InterPro" id="IPR031165">
    <property type="entry name" value="GNAT_YJDJ"/>
</dbReference>
<keyword evidence="9" id="KW-0175">Coiled coil</keyword>
<dbReference type="InterPro" id="IPR016181">
    <property type="entry name" value="Acyl_CoA_acyltransferase"/>
</dbReference>
<accession>A0AAE0UU10</accession>
<evidence type="ECO:0000313" key="13">
    <source>
        <dbReference type="Proteomes" id="UP001274896"/>
    </source>
</evidence>
<dbReference type="PANTHER" id="PTHR44668">
    <property type="match status" value="1"/>
</dbReference>
<keyword evidence="5" id="KW-0521">NADP</keyword>
<keyword evidence="6" id="KW-0560">Oxidoreductase</keyword>
<keyword evidence="4" id="KW-0732">Signal</keyword>
<comment type="similarity">
    <text evidence="2">Belongs to the short-chain dehydrogenases/reductases (SDR) family.</text>
</comment>
<keyword evidence="10" id="KW-0472">Membrane</keyword>
<gene>
    <name evidence="12" type="ORF">QTP70_024165</name>
</gene>
<organism evidence="12 13">
    <name type="scientific">Hemibagrus guttatus</name>
    <dbReference type="NCBI Taxonomy" id="175788"/>
    <lineage>
        <taxon>Eukaryota</taxon>
        <taxon>Metazoa</taxon>
        <taxon>Chordata</taxon>
        <taxon>Craniata</taxon>
        <taxon>Vertebrata</taxon>
        <taxon>Euteleostomi</taxon>
        <taxon>Actinopterygii</taxon>
        <taxon>Neopterygii</taxon>
        <taxon>Teleostei</taxon>
        <taxon>Ostariophysi</taxon>
        <taxon>Siluriformes</taxon>
        <taxon>Bagridae</taxon>
        <taxon>Hemibagrus</taxon>
    </lineage>
</organism>
<evidence type="ECO:0000256" key="4">
    <source>
        <dbReference type="ARBA" id="ARBA00022729"/>
    </source>
</evidence>